<comment type="caution">
    <text evidence="2">The sequence shown here is derived from an EMBL/GenBank/DDBJ whole genome shotgun (WGS) entry which is preliminary data.</text>
</comment>
<keyword evidence="2" id="KW-0808">Transferase</keyword>
<proteinExistence type="inferred from homology"/>
<dbReference type="GO" id="GO:0016740">
    <property type="term" value="F:transferase activity"/>
    <property type="evidence" value="ECO:0007669"/>
    <property type="project" value="UniProtKB-KW"/>
</dbReference>
<organism evidence="2 3">
    <name type="scientific">Puniceicoccus vermicola</name>
    <dbReference type="NCBI Taxonomy" id="388746"/>
    <lineage>
        <taxon>Bacteria</taxon>
        <taxon>Pseudomonadati</taxon>
        <taxon>Verrucomicrobiota</taxon>
        <taxon>Opitutia</taxon>
        <taxon>Puniceicoccales</taxon>
        <taxon>Puniceicoccaceae</taxon>
        <taxon>Puniceicoccus</taxon>
    </lineage>
</organism>
<protein>
    <submittedName>
        <fullName evidence="2">Gamma-glutamyltransferase</fullName>
    </submittedName>
</protein>
<dbReference type="EMBL" id="JACHVA010000079">
    <property type="protein sequence ID" value="MBC2601885.1"/>
    <property type="molecule type" value="Genomic_DNA"/>
</dbReference>
<dbReference type="PANTHER" id="PTHR43199:SF1">
    <property type="entry name" value="GLUTATHIONE HYDROLASE PROENZYME"/>
    <property type="match status" value="1"/>
</dbReference>
<dbReference type="SUPFAM" id="SSF56235">
    <property type="entry name" value="N-terminal nucleophile aminohydrolases (Ntn hydrolases)"/>
    <property type="match status" value="1"/>
</dbReference>
<dbReference type="Proteomes" id="UP000525652">
    <property type="component" value="Unassembled WGS sequence"/>
</dbReference>
<comment type="similarity">
    <text evidence="1">Belongs to the gamma-glutamyltransferase family.</text>
</comment>
<dbReference type="PRINTS" id="PR01210">
    <property type="entry name" value="GGTRANSPTASE"/>
</dbReference>
<sequence length="205" mass="21604">MTKILSNLSRGLLLILAIAVIDAAASPVIVNESDPEVRQTVGTRFGPGSGGSYFAEHGMVTSSSNHATMAGVEILRGGGNAFDAAVAVQMVLSVTEPYASGIGGGLFAMGYDSGTEKIFALDGREESPKAFSAHRFLDSNGKRIPFRQRITGGNSVGVPGTLASCYWLLQEHGTLSFSEVCRPAIQIARTGFRVSETFAANLEHH</sequence>
<name>A0A7X1AXL1_9BACT</name>
<evidence type="ECO:0000313" key="3">
    <source>
        <dbReference type="Proteomes" id="UP000525652"/>
    </source>
</evidence>
<reference evidence="2 3" key="1">
    <citation type="submission" date="2020-07" db="EMBL/GenBank/DDBJ databases">
        <authorList>
            <person name="Feng X."/>
        </authorList>
    </citation>
    <scope>NUCLEOTIDE SEQUENCE [LARGE SCALE GENOMIC DNA]</scope>
    <source>
        <strain evidence="2 3">JCM14086</strain>
    </source>
</reference>
<dbReference type="InterPro" id="IPR029055">
    <property type="entry name" value="Ntn_hydrolases_N"/>
</dbReference>
<evidence type="ECO:0000313" key="2">
    <source>
        <dbReference type="EMBL" id="MBC2601885.1"/>
    </source>
</evidence>
<dbReference type="InterPro" id="IPR051792">
    <property type="entry name" value="GGT_bact"/>
</dbReference>
<accession>A0A7X1AXL1</accession>
<dbReference type="AlphaFoldDB" id="A0A7X1AXL1"/>
<keyword evidence="3" id="KW-1185">Reference proteome</keyword>
<dbReference type="Pfam" id="PF01019">
    <property type="entry name" value="G_glu_transpept"/>
    <property type="match status" value="1"/>
</dbReference>
<gene>
    <name evidence="2" type="ORF">H5P30_08845</name>
</gene>
<evidence type="ECO:0000256" key="1">
    <source>
        <dbReference type="ARBA" id="ARBA00009381"/>
    </source>
</evidence>
<dbReference type="PANTHER" id="PTHR43199">
    <property type="entry name" value="GLUTATHIONE HYDROLASE"/>
    <property type="match status" value="1"/>
</dbReference>